<evidence type="ECO:0000256" key="6">
    <source>
        <dbReference type="HAMAP-Rule" id="MF_00479"/>
    </source>
</evidence>
<dbReference type="InterPro" id="IPR007329">
    <property type="entry name" value="FMN-bd"/>
</dbReference>
<evidence type="ECO:0000313" key="9">
    <source>
        <dbReference type="Proteomes" id="UP000000248"/>
    </source>
</evidence>
<keyword evidence="6" id="KW-1003">Cell membrane</keyword>
<comment type="subcellular location">
    <subcellularLocation>
        <location evidence="6">Cell inner membrane</location>
        <topology evidence="6">Single-pass membrane protein</topology>
    </subcellularLocation>
</comment>
<evidence type="ECO:0000256" key="5">
    <source>
        <dbReference type="ARBA" id="ARBA00022982"/>
    </source>
</evidence>
<keyword evidence="9" id="KW-1185">Reference proteome</keyword>
<dbReference type="OrthoDB" id="9784165at2"/>
<dbReference type="eggNOG" id="COG4659">
    <property type="taxonomic scope" value="Bacteria"/>
</dbReference>
<organism evidence="8 9">
    <name type="scientific">Dichelobacter nodosus (strain VCS1703A)</name>
    <dbReference type="NCBI Taxonomy" id="246195"/>
    <lineage>
        <taxon>Bacteria</taxon>
        <taxon>Pseudomonadati</taxon>
        <taxon>Pseudomonadota</taxon>
        <taxon>Gammaproteobacteria</taxon>
        <taxon>Cardiobacteriales</taxon>
        <taxon>Cardiobacteriaceae</taxon>
        <taxon>Dichelobacter</taxon>
    </lineage>
</organism>
<dbReference type="KEGG" id="dno:DNO_0551"/>
<dbReference type="HAMAP" id="MF_00479">
    <property type="entry name" value="RsxG_RnfG"/>
    <property type="match status" value="1"/>
</dbReference>
<name>A5EVJ7_DICNV</name>
<protein>
    <recommendedName>
        <fullName evidence="6">Ion-translocating oxidoreductase complex subunit G</fullName>
        <ecNumber evidence="6">7.-.-.-</ecNumber>
    </recommendedName>
    <alternativeName>
        <fullName evidence="6">Rnf electron transport complex subunit G</fullName>
    </alternativeName>
</protein>
<dbReference type="SMART" id="SM00900">
    <property type="entry name" value="FMN_bind"/>
    <property type="match status" value="1"/>
</dbReference>
<keyword evidence="6" id="KW-0812">Transmembrane</keyword>
<comment type="similarity">
    <text evidence="6">Belongs to the RnfG family.</text>
</comment>
<keyword evidence="6" id="KW-1133">Transmembrane helix</keyword>
<dbReference type="PANTHER" id="PTHR36118:SF1">
    <property type="entry name" value="ION-TRANSLOCATING OXIDOREDUCTASE COMPLEX SUBUNIT G"/>
    <property type="match status" value="1"/>
</dbReference>
<comment type="function">
    <text evidence="6">Part of a membrane-bound complex that couples electron transfer with translocation of ions across the membrane.</text>
</comment>
<dbReference type="PANTHER" id="PTHR36118">
    <property type="entry name" value="ION-TRANSLOCATING OXIDOREDUCTASE COMPLEX SUBUNIT G"/>
    <property type="match status" value="1"/>
</dbReference>
<dbReference type="InterPro" id="IPR010209">
    <property type="entry name" value="Ion_transpt_RnfG/RsxG"/>
</dbReference>
<keyword evidence="6" id="KW-1278">Translocase</keyword>
<evidence type="ECO:0000256" key="1">
    <source>
        <dbReference type="ARBA" id="ARBA00022448"/>
    </source>
</evidence>
<dbReference type="GO" id="GO:0022900">
    <property type="term" value="P:electron transport chain"/>
    <property type="evidence" value="ECO:0007669"/>
    <property type="project" value="UniProtKB-UniRule"/>
</dbReference>
<dbReference type="AlphaFoldDB" id="A5EVJ7"/>
<evidence type="ECO:0000313" key="8">
    <source>
        <dbReference type="EMBL" id="ABQ13791.1"/>
    </source>
</evidence>
<dbReference type="EMBL" id="CP000513">
    <property type="protein sequence ID" value="ABQ13791.1"/>
    <property type="molecule type" value="Genomic_DNA"/>
</dbReference>
<dbReference type="HOGENOM" id="CLU_077882_1_0_6"/>
<dbReference type="GO" id="GO:0009055">
    <property type="term" value="F:electron transfer activity"/>
    <property type="evidence" value="ECO:0007669"/>
    <property type="project" value="InterPro"/>
</dbReference>
<keyword evidence="3 6" id="KW-0285">Flavoprotein</keyword>
<evidence type="ECO:0000256" key="2">
    <source>
        <dbReference type="ARBA" id="ARBA00022553"/>
    </source>
</evidence>
<evidence type="ECO:0000256" key="4">
    <source>
        <dbReference type="ARBA" id="ARBA00022643"/>
    </source>
</evidence>
<keyword evidence="6" id="KW-0472">Membrane</keyword>
<dbReference type="PIRSF" id="PIRSF006091">
    <property type="entry name" value="E_trnsport_RnfG"/>
    <property type="match status" value="1"/>
</dbReference>
<dbReference type="Proteomes" id="UP000000248">
    <property type="component" value="Chromosome"/>
</dbReference>
<dbReference type="GO" id="GO:0010181">
    <property type="term" value="F:FMN binding"/>
    <property type="evidence" value="ECO:0007669"/>
    <property type="project" value="InterPro"/>
</dbReference>
<dbReference type="NCBIfam" id="TIGR01947">
    <property type="entry name" value="rnfG"/>
    <property type="match status" value="1"/>
</dbReference>
<gene>
    <name evidence="6 8" type="primary">rnfG</name>
    <name evidence="8" type="ordered locus">DNO_0551</name>
</gene>
<keyword evidence="2 6" id="KW-0597">Phosphoprotein</keyword>
<dbReference type="GO" id="GO:0005886">
    <property type="term" value="C:plasma membrane"/>
    <property type="evidence" value="ECO:0007669"/>
    <property type="project" value="UniProtKB-SubCell"/>
</dbReference>
<accession>A5EVJ7</accession>
<dbReference type="Pfam" id="PF04205">
    <property type="entry name" value="FMN_bind"/>
    <property type="match status" value="1"/>
</dbReference>
<proteinExistence type="inferred from homology"/>
<dbReference type="STRING" id="246195.DNO_0551"/>
<keyword evidence="4 6" id="KW-0288">FMN</keyword>
<dbReference type="RefSeq" id="WP_012030885.1">
    <property type="nucleotide sequence ID" value="NC_009446.1"/>
</dbReference>
<comment type="cofactor">
    <cofactor evidence="6">
        <name>FMN</name>
        <dbReference type="ChEBI" id="CHEBI:58210"/>
    </cofactor>
</comment>
<feature type="domain" description="FMN-binding" evidence="7">
    <location>
        <begin position="98"/>
        <end position="187"/>
    </location>
</feature>
<keyword evidence="1 6" id="KW-0813">Transport</keyword>
<sequence length="193" mass="21967">MLLLNAYSRFAMRRLALFALIFLSLVSAVFFLLQNRIAQQNERALLRQFQEIYPAAESSLLKTQQTLDLAHQRVILYTLRDAHHHDIAYFIQATTAKGYNGEITLLIGIDPNHQLLGVRTVAHRETAGLGDKIDRRISPWIESFRGKSRQNTRFSLKKDGGDFDAFTGATITPRAVVNLVDSVLNDWETRNEP</sequence>
<dbReference type="EC" id="7.-.-.-" evidence="6"/>
<evidence type="ECO:0000259" key="7">
    <source>
        <dbReference type="SMART" id="SM00900"/>
    </source>
</evidence>
<reference evidence="8 9" key="1">
    <citation type="journal article" date="2007" name="Nat. Biotechnol.">
        <title>Genome sequence and identification of candidate vaccine antigens from the animal pathogen Dichelobacter nodosus.</title>
        <authorList>
            <person name="Myers G.S."/>
            <person name="Parker D."/>
            <person name="Al-Hasani K."/>
            <person name="Kennan R.M."/>
            <person name="Seemann T."/>
            <person name="Ren Q."/>
            <person name="Badger J.H."/>
            <person name="Selengut J.D."/>
            <person name="Deboy R.T."/>
            <person name="Tettelin H."/>
            <person name="Boyce J.D."/>
            <person name="McCarl V.P."/>
            <person name="Han X."/>
            <person name="Nelson W.C."/>
            <person name="Madupu R."/>
            <person name="Mohamoud Y."/>
            <person name="Holley T."/>
            <person name="Fedorova N."/>
            <person name="Khouri H."/>
            <person name="Bottomley S.P."/>
            <person name="Whittington R.J."/>
            <person name="Adler B."/>
            <person name="Songer J.G."/>
            <person name="Rood J.I."/>
            <person name="Paulsen I.T."/>
        </authorList>
    </citation>
    <scope>NUCLEOTIDE SEQUENCE [LARGE SCALE GENOMIC DNA]</scope>
    <source>
        <strain evidence="8 9">VCS1703A</strain>
    </source>
</reference>
<evidence type="ECO:0000256" key="3">
    <source>
        <dbReference type="ARBA" id="ARBA00022630"/>
    </source>
</evidence>
<comment type="subunit">
    <text evidence="6">The complex is composed of six subunits: RnfA, RnfB, RnfC, RnfD, RnfE and RnfG.</text>
</comment>
<feature type="modified residue" description="FMN phosphoryl threonine" evidence="6">
    <location>
        <position position="170"/>
    </location>
</feature>
<keyword evidence="5 6" id="KW-0249">Electron transport</keyword>
<keyword evidence="6" id="KW-0997">Cell inner membrane</keyword>